<dbReference type="EMBL" id="RYZI01000505">
    <property type="protein sequence ID" value="RWA04886.1"/>
    <property type="molecule type" value="Genomic_DNA"/>
</dbReference>
<dbReference type="Pfam" id="PF02668">
    <property type="entry name" value="TauD"/>
    <property type="match status" value="1"/>
</dbReference>
<dbReference type="Gene3D" id="3.60.130.10">
    <property type="entry name" value="Clavaminate synthase-like"/>
    <property type="match status" value="1"/>
</dbReference>
<dbReference type="InterPro" id="IPR003819">
    <property type="entry name" value="TauD/TfdA-like"/>
</dbReference>
<dbReference type="STRING" id="363999.A0A439CRU3"/>
<dbReference type="Proteomes" id="UP000286045">
    <property type="component" value="Unassembled WGS sequence"/>
</dbReference>
<keyword evidence="1" id="KW-0560">Oxidoreductase</keyword>
<name>A0A439CRU3_9PEZI</name>
<proteinExistence type="predicted"/>
<gene>
    <name evidence="3" type="ORF">EKO27_g10223</name>
</gene>
<evidence type="ECO:0000259" key="2">
    <source>
        <dbReference type="Pfam" id="PF02668"/>
    </source>
</evidence>
<feature type="domain" description="TauD/TfdA-like" evidence="2">
    <location>
        <begin position="45"/>
        <end position="110"/>
    </location>
</feature>
<evidence type="ECO:0000256" key="1">
    <source>
        <dbReference type="ARBA" id="ARBA00023002"/>
    </source>
</evidence>
<dbReference type="InterPro" id="IPR042098">
    <property type="entry name" value="TauD-like_sf"/>
</dbReference>
<comment type="caution">
    <text evidence="3">The sequence shown here is derived from an EMBL/GenBank/DDBJ whole genome shotgun (WGS) entry which is preliminary data.</text>
</comment>
<accession>A0A439CRU3</accession>
<dbReference type="SUPFAM" id="SSF51197">
    <property type="entry name" value="Clavaminate synthase-like"/>
    <property type="match status" value="1"/>
</dbReference>
<keyword evidence="4" id="KW-1185">Reference proteome</keyword>
<reference evidence="3 4" key="1">
    <citation type="submission" date="2018-12" db="EMBL/GenBank/DDBJ databases">
        <title>Draft genome sequence of Xylaria grammica IHI A82.</title>
        <authorList>
            <person name="Buettner E."/>
            <person name="Kellner H."/>
        </authorList>
    </citation>
    <scope>NUCLEOTIDE SEQUENCE [LARGE SCALE GENOMIC DNA]</scope>
    <source>
        <strain evidence="3 4">IHI A82</strain>
    </source>
</reference>
<organism evidence="3 4">
    <name type="scientific">Xylaria grammica</name>
    <dbReference type="NCBI Taxonomy" id="363999"/>
    <lineage>
        <taxon>Eukaryota</taxon>
        <taxon>Fungi</taxon>
        <taxon>Dikarya</taxon>
        <taxon>Ascomycota</taxon>
        <taxon>Pezizomycotina</taxon>
        <taxon>Sordariomycetes</taxon>
        <taxon>Xylariomycetidae</taxon>
        <taxon>Xylariales</taxon>
        <taxon>Xylariaceae</taxon>
        <taxon>Xylaria</taxon>
    </lineage>
</organism>
<sequence length="150" mass="16312">MLIKLATSSRPGASPFVLAPLLAFQSGNLVISADPARIGPHPALANRRVPDLLPAQKVALALLQKTATVQQVQLPTRRGDLLFINNWGVLHARESYQDDGLATRHVVRLWLRNSELGWTIPESMKAPWEASFGAEANKKSGQAISHHANA</sequence>
<dbReference type="AlphaFoldDB" id="A0A439CRU3"/>
<protein>
    <recommendedName>
        <fullName evidence="2">TauD/TfdA-like domain-containing protein</fullName>
    </recommendedName>
</protein>
<dbReference type="GO" id="GO:0016491">
    <property type="term" value="F:oxidoreductase activity"/>
    <property type="evidence" value="ECO:0007669"/>
    <property type="project" value="UniProtKB-KW"/>
</dbReference>
<evidence type="ECO:0000313" key="3">
    <source>
        <dbReference type="EMBL" id="RWA04886.1"/>
    </source>
</evidence>
<evidence type="ECO:0000313" key="4">
    <source>
        <dbReference type="Proteomes" id="UP000286045"/>
    </source>
</evidence>